<dbReference type="PANTHER" id="PTHR24289">
    <property type="entry name" value="STEROID 17-ALPHA-HYDROXYLASE/17,20 LYASE"/>
    <property type="match status" value="1"/>
</dbReference>
<evidence type="ECO:0000256" key="8">
    <source>
        <dbReference type="RuleBase" id="RU000461"/>
    </source>
</evidence>
<dbReference type="GO" id="GO:0004497">
    <property type="term" value="F:monooxygenase activity"/>
    <property type="evidence" value="ECO:0007669"/>
    <property type="project" value="UniProtKB-KW"/>
</dbReference>
<dbReference type="PRINTS" id="PR00463">
    <property type="entry name" value="EP450I"/>
</dbReference>
<evidence type="ECO:0000256" key="3">
    <source>
        <dbReference type="ARBA" id="ARBA00022723"/>
    </source>
</evidence>
<keyword evidence="6 8" id="KW-0503">Monooxygenase</keyword>
<dbReference type="InterPro" id="IPR017972">
    <property type="entry name" value="Cyt_P450_CS"/>
</dbReference>
<proteinExistence type="inferred from homology"/>
<dbReference type="EMBL" id="CAJNOQ010000904">
    <property type="protein sequence ID" value="CAF0849984.1"/>
    <property type="molecule type" value="Genomic_DNA"/>
</dbReference>
<evidence type="ECO:0000256" key="9">
    <source>
        <dbReference type="SAM" id="Phobius"/>
    </source>
</evidence>
<evidence type="ECO:0000256" key="7">
    <source>
        <dbReference type="PIRSR" id="PIRSR602401-1"/>
    </source>
</evidence>
<dbReference type="GO" id="GO:0020037">
    <property type="term" value="F:heme binding"/>
    <property type="evidence" value="ECO:0007669"/>
    <property type="project" value="InterPro"/>
</dbReference>
<organism evidence="10 12">
    <name type="scientific">Didymodactylos carnosus</name>
    <dbReference type="NCBI Taxonomy" id="1234261"/>
    <lineage>
        <taxon>Eukaryota</taxon>
        <taxon>Metazoa</taxon>
        <taxon>Spiralia</taxon>
        <taxon>Gnathifera</taxon>
        <taxon>Rotifera</taxon>
        <taxon>Eurotatoria</taxon>
        <taxon>Bdelloidea</taxon>
        <taxon>Philodinida</taxon>
        <taxon>Philodinidae</taxon>
        <taxon>Didymodactylos</taxon>
    </lineage>
</organism>
<protein>
    <recommendedName>
        <fullName evidence="13">Cytochrome P450</fullName>
    </recommendedName>
</protein>
<evidence type="ECO:0000313" key="10">
    <source>
        <dbReference type="EMBL" id="CAF0849984.1"/>
    </source>
</evidence>
<keyword evidence="2 7" id="KW-0349">Heme</keyword>
<dbReference type="GO" id="GO:0016705">
    <property type="term" value="F:oxidoreductase activity, acting on paired donors, with incorporation or reduction of molecular oxygen"/>
    <property type="evidence" value="ECO:0007669"/>
    <property type="project" value="InterPro"/>
</dbReference>
<gene>
    <name evidence="10" type="ORF">GPM918_LOCUS6019</name>
    <name evidence="11" type="ORF">SRO942_LOCUS6019</name>
</gene>
<dbReference type="InterPro" id="IPR002401">
    <property type="entry name" value="Cyt_P450_E_grp-I"/>
</dbReference>
<comment type="similarity">
    <text evidence="1 8">Belongs to the cytochrome P450 family.</text>
</comment>
<comment type="cofactor">
    <cofactor evidence="7">
        <name>heme</name>
        <dbReference type="ChEBI" id="CHEBI:30413"/>
    </cofactor>
</comment>
<keyword evidence="9" id="KW-1133">Transmembrane helix</keyword>
<reference evidence="10" key="1">
    <citation type="submission" date="2021-02" db="EMBL/GenBank/DDBJ databases">
        <authorList>
            <person name="Nowell W R."/>
        </authorList>
    </citation>
    <scope>NUCLEOTIDE SEQUENCE</scope>
</reference>
<sequence length="550" mass="62649">MAENILSNSTADKVVENVEKVASGVGKVGGKVVDMLQEAVQTTVSDTDSSGLEEFSILNYFSSFFIHIALIVIVIGLKWQYDRNRYRYPKGPRDWRHISDAISFHRKKRENLLVLANDYPQMCTVVTHVGRVILLNDPSLINEIFIGRADLCSNKIDSYLENQLRYKTGKHLRTGIVFRHYDHNGQVIHRSLVEHVDQILAQNKLDQVIQEQFEQFRSYLSSNSSKFDVRRSTFRFALHILTQLCINRTFKYDDKVFETFTNNLYKISKTIHEDTVAKTSKVALTQLTGLSETLDINETVLNYIQEWVKERHPNETTDDSQVTSTSSGDILDSIIKVVPTAAPHIDNEDVAAMILDVVMHGSEMLKGALTWLLLYVVKYPHEANEARREAKSHGYSKFNFKNADKLTYCQAFVKEVLRMSPVVPVVIHSTLQDLRWRDFHIQKRTLFGANIYALHHSVQWSEPTTFNVQRWIGDNAEKISLNNYAPFGIGPRQCVAEKYLFSILTGLFAVLLHNFNFEKSGAIPDPDEGTFGMANLPPSFSLSAEELGAH</sequence>
<dbReference type="InterPro" id="IPR036396">
    <property type="entry name" value="Cyt_P450_sf"/>
</dbReference>
<dbReference type="OrthoDB" id="1055148at2759"/>
<evidence type="ECO:0000256" key="2">
    <source>
        <dbReference type="ARBA" id="ARBA00022617"/>
    </source>
</evidence>
<comment type="caution">
    <text evidence="10">The sequence shown here is derived from an EMBL/GenBank/DDBJ whole genome shotgun (WGS) entry which is preliminary data.</text>
</comment>
<keyword evidence="9" id="KW-0812">Transmembrane</keyword>
<dbReference type="Proteomes" id="UP000681722">
    <property type="component" value="Unassembled WGS sequence"/>
</dbReference>
<keyword evidence="5 7" id="KW-0408">Iron</keyword>
<keyword evidence="9" id="KW-0472">Membrane</keyword>
<feature type="transmembrane region" description="Helical" evidence="9">
    <location>
        <begin position="57"/>
        <end position="77"/>
    </location>
</feature>
<dbReference type="PROSITE" id="PS00086">
    <property type="entry name" value="CYTOCHROME_P450"/>
    <property type="match status" value="1"/>
</dbReference>
<dbReference type="GO" id="GO:0005506">
    <property type="term" value="F:iron ion binding"/>
    <property type="evidence" value="ECO:0007669"/>
    <property type="project" value="InterPro"/>
</dbReference>
<evidence type="ECO:0000256" key="1">
    <source>
        <dbReference type="ARBA" id="ARBA00010617"/>
    </source>
</evidence>
<dbReference type="PRINTS" id="PR00385">
    <property type="entry name" value="P450"/>
</dbReference>
<evidence type="ECO:0000313" key="12">
    <source>
        <dbReference type="Proteomes" id="UP000663829"/>
    </source>
</evidence>
<dbReference type="EMBL" id="CAJOBC010000904">
    <property type="protein sequence ID" value="CAF3637588.1"/>
    <property type="molecule type" value="Genomic_DNA"/>
</dbReference>
<keyword evidence="12" id="KW-1185">Reference proteome</keyword>
<evidence type="ECO:0000313" key="11">
    <source>
        <dbReference type="EMBL" id="CAF3637588.1"/>
    </source>
</evidence>
<evidence type="ECO:0000256" key="4">
    <source>
        <dbReference type="ARBA" id="ARBA00023002"/>
    </source>
</evidence>
<dbReference type="Proteomes" id="UP000663829">
    <property type="component" value="Unassembled WGS sequence"/>
</dbReference>
<evidence type="ECO:0008006" key="13">
    <source>
        <dbReference type="Google" id="ProtNLM"/>
    </source>
</evidence>
<keyword evidence="3 7" id="KW-0479">Metal-binding</keyword>
<accession>A0A813VS18</accession>
<name>A0A813VS18_9BILA</name>
<dbReference type="SUPFAM" id="SSF48264">
    <property type="entry name" value="Cytochrome P450"/>
    <property type="match status" value="1"/>
</dbReference>
<evidence type="ECO:0000256" key="6">
    <source>
        <dbReference type="ARBA" id="ARBA00023033"/>
    </source>
</evidence>
<evidence type="ECO:0000256" key="5">
    <source>
        <dbReference type="ARBA" id="ARBA00023004"/>
    </source>
</evidence>
<dbReference type="InterPro" id="IPR001128">
    <property type="entry name" value="Cyt_P450"/>
</dbReference>
<dbReference type="PANTHER" id="PTHR24289:SF1">
    <property type="entry name" value="STEROID 17-ALPHA-HYDROXYLASE_17,20 LYASE"/>
    <property type="match status" value="1"/>
</dbReference>
<keyword evidence="4 8" id="KW-0560">Oxidoreductase</keyword>
<dbReference type="Pfam" id="PF00067">
    <property type="entry name" value="p450"/>
    <property type="match status" value="1"/>
</dbReference>
<dbReference type="AlphaFoldDB" id="A0A813VS18"/>
<dbReference type="Gene3D" id="1.10.630.10">
    <property type="entry name" value="Cytochrome P450"/>
    <property type="match status" value="1"/>
</dbReference>
<feature type="binding site" description="axial binding residue" evidence="7">
    <location>
        <position position="494"/>
    </location>
    <ligand>
        <name>heme</name>
        <dbReference type="ChEBI" id="CHEBI:30413"/>
    </ligand>
    <ligandPart>
        <name>Fe</name>
        <dbReference type="ChEBI" id="CHEBI:18248"/>
    </ligandPart>
</feature>